<evidence type="ECO:0000313" key="3">
    <source>
        <dbReference type="Proteomes" id="UP000319486"/>
    </source>
</evidence>
<keyword evidence="1" id="KW-0812">Transmembrane</keyword>
<feature type="transmembrane region" description="Helical" evidence="1">
    <location>
        <begin position="102"/>
        <end position="125"/>
    </location>
</feature>
<keyword evidence="1" id="KW-0472">Membrane</keyword>
<keyword evidence="3" id="KW-1185">Reference proteome</keyword>
<dbReference type="AlphaFoldDB" id="A0A502BV26"/>
<feature type="transmembrane region" description="Helical" evidence="1">
    <location>
        <begin position="69"/>
        <end position="90"/>
    </location>
</feature>
<organism evidence="2 3">
    <name type="scientific">Rhodanobacter glycinis</name>
    <dbReference type="NCBI Taxonomy" id="582702"/>
    <lineage>
        <taxon>Bacteria</taxon>
        <taxon>Pseudomonadati</taxon>
        <taxon>Pseudomonadota</taxon>
        <taxon>Gammaproteobacteria</taxon>
        <taxon>Lysobacterales</taxon>
        <taxon>Rhodanobacteraceae</taxon>
        <taxon>Rhodanobacter</taxon>
    </lineage>
</organism>
<reference evidence="2 3" key="1">
    <citation type="journal article" date="2019" name="Environ. Microbiol.">
        <title>Species interactions and distinct microbial communities in high Arctic permafrost affected cryosols are associated with the CH4 and CO2 gas fluxes.</title>
        <authorList>
            <person name="Altshuler I."/>
            <person name="Hamel J."/>
            <person name="Turney S."/>
            <person name="Magnuson E."/>
            <person name="Levesque R."/>
            <person name="Greer C."/>
            <person name="Whyte L.G."/>
        </authorList>
    </citation>
    <scope>NUCLEOTIDE SEQUENCE [LARGE SCALE GENOMIC DNA]</scope>
    <source>
        <strain evidence="2 3">S13Y</strain>
    </source>
</reference>
<proteinExistence type="predicted"/>
<accession>A0A502BV26</accession>
<comment type="caution">
    <text evidence="2">The sequence shown here is derived from an EMBL/GenBank/DDBJ whole genome shotgun (WGS) entry which is preliminary data.</text>
</comment>
<feature type="transmembrane region" description="Helical" evidence="1">
    <location>
        <begin position="131"/>
        <end position="154"/>
    </location>
</feature>
<dbReference type="Proteomes" id="UP000319486">
    <property type="component" value="Unassembled WGS sequence"/>
</dbReference>
<evidence type="ECO:0000256" key="1">
    <source>
        <dbReference type="SAM" id="Phobius"/>
    </source>
</evidence>
<sequence>MEQVLMSPMSWFQSAIRPSLVLLGTAVVLGTLDLVFACTYWNVRPSRILQGIAAGWLGGQAFRGGSATAWLGALLHYAMMWAMVGTFYAARRWVPVLTRKPWLSGPLYGLLLYLVMNLIVLPLSAAARPPFVAGWVLSSVAVHVLLVGLPIAWASRWAAQPGSLVPPGSAVS</sequence>
<protein>
    <recommendedName>
        <fullName evidence="4">DUF1440 domain-containing protein</fullName>
    </recommendedName>
</protein>
<evidence type="ECO:0000313" key="2">
    <source>
        <dbReference type="EMBL" id="TPG04302.1"/>
    </source>
</evidence>
<gene>
    <name evidence="2" type="ORF">EAH88_18320</name>
</gene>
<evidence type="ECO:0008006" key="4">
    <source>
        <dbReference type="Google" id="ProtNLM"/>
    </source>
</evidence>
<keyword evidence="1" id="KW-1133">Transmembrane helix</keyword>
<name>A0A502BV26_9GAMM</name>
<dbReference type="EMBL" id="RCZO01000014">
    <property type="protein sequence ID" value="TPG04302.1"/>
    <property type="molecule type" value="Genomic_DNA"/>
</dbReference>